<name>A0ACB5ULS9_9FIRM</name>
<gene>
    <name evidence="1" type="ORF">AN2V17_27990</name>
</gene>
<dbReference type="Proteomes" id="UP001374599">
    <property type="component" value="Unassembled WGS sequence"/>
</dbReference>
<organism evidence="1 2">
    <name type="scientific">Vallitalea maricola</name>
    <dbReference type="NCBI Taxonomy" id="3074433"/>
    <lineage>
        <taxon>Bacteria</taxon>
        <taxon>Bacillati</taxon>
        <taxon>Bacillota</taxon>
        <taxon>Clostridia</taxon>
        <taxon>Lachnospirales</taxon>
        <taxon>Vallitaleaceae</taxon>
        <taxon>Vallitalea</taxon>
    </lineage>
</organism>
<reference evidence="1" key="1">
    <citation type="submission" date="2023-09" db="EMBL/GenBank/DDBJ databases">
        <title>Vallitalea sediminicola and Vallitalea maricola sp. nov., anaerobic bacteria isolated from marine sediment.</title>
        <authorList>
            <person name="Hirano S."/>
            <person name="Maeda A."/>
            <person name="Terahara T."/>
            <person name="Mori K."/>
            <person name="Hamada M."/>
            <person name="Matsumoto R."/>
            <person name="Kobayashi T."/>
        </authorList>
    </citation>
    <scope>NUCLEOTIDE SEQUENCE</scope>
    <source>
        <strain evidence="1">AN17-2</strain>
    </source>
</reference>
<proteinExistence type="predicted"/>
<accession>A0ACB5ULS9</accession>
<evidence type="ECO:0000313" key="2">
    <source>
        <dbReference type="Proteomes" id="UP001374599"/>
    </source>
</evidence>
<keyword evidence="2" id="KW-1185">Reference proteome</keyword>
<evidence type="ECO:0000313" key="1">
    <source>
        <dbReference type="EMBL" id="GMQ63565.1"/>
    </source>
</evidence>
<comment type="caution">
    <text evidence="1">The sequence shown here is derived from an EMBL/GenBank/DDBJ whole genome shotgun (WGS) entry which is preliminary data.</text>
</comment>
<dbReference type="EMBL" id="BTPU01000046">
    <property type="protein sequence ID" value="GMQ63565.1"/>
    <property type="molecule type" value="Genomic_DNA"/>
</dbReference>
<protein>
    <submittedName>
        <fullName evidence="1">Uncharacterized protein</fullName>
    </submittedName>
</protein>
<sequence>MKKREIFMLSVLTFFMGMVLGFIISPAKNGFGNNTWNTINNNYDKKHIEAEESE</sequence>